<reference evidence="1" key="1">
    <citation type="submission" date="2019-08" db="EMBL/GenBank/DDBJ databases">
        <authorList>
            <person name="Kucharzyk K."/>
            <person name="Murdoch R.W."/>
            <person name="Higgins S."/>
            <person name="Loffler F."/>
        </authorList>
    </citation>
    <scope>NUCLEOTIDE SEQUENCE</scope>
</reference>
<evidence type="ECO:0000313" key="1">
    <source>
        <dbReference type="EMBL" id="MPN64970.1"/>
    </source>
</evidence>
<gene>
    <name evidence="1" type="ORF">SDC9_212749</name>
</gene>
<proteinExistence type="predicted"/>
<accession>A0A645JPI8</accession>
<name>A0A645JPI8_9ZZZZ</name>
<sequence>MLHVDESLRLPAEEQAEKGLSLEEEVEVIFLVVKHGALAFVLTTFMEGEARRIERRRFGEFLVPAVFYPYQFHIVPQPFSLSLLFVLRIVYWIKLPVDKLAYANVLYSRWLADANKY</sequence>
<protein>
    <submittedName>
        <fullName evidence="1">Uncharacterized protein</fullName>
    </submittedName>
</protein>
<dbReference type="EMBL" id="VSSQ01146635">
    <property type="protein sequence ID" value="MPN64970.1"/>
    <property type="molecule type" value="Genomic_DNA"/>
</dbReference>
<organism evidence="1">
    <name type="scientific">bioreactor metagenome</name>
    <dbReference type="NCBI Taxonomy" id="1076179"/>
    <lineage>
        <taxon>unclassified sequences</taxon>
        <taxon>metagenomes</taxon>
        <taxon>ecological metagenomes</taxon>
    </lineage>
</organism>
<dbReference type="AlphaFoldDB" id="A0A645JPI8"/>
<comment type="caution">
    <text evidence="1">The sequence shown here is derived from an EMBL/GenBank/DDBJ whole genome shotgun (WGS) entry which is preliminary data.</text>
</comment>